<dbReference type="PANTHER" id="PTHR39160">
    <property type="entry name" value="CELL WALL-BINDING PROTEIN YOCH"/>
    <property type="match status" value="1"/>
</dbReference>
<dbReference type="GO" id="GO:0019867">
    <property type="term" value="C:outer membrane"/>
    <property type="evidence" value="ECO:0007669"/>
    <property type="project" value="InterPro"/>
</dbReference>
<dbReference type="Pfam" id="PF07501">
    <property type="entry name" value="G5"/>
    <property type="match status" value="1"/>
</dbReference>
<sequence>MTKFTEHLRRRVLAIPAKFYVILLTLCCLSLTLFALFSTLNIVYVSDSHGASRMLITRAEDPQELMDLSGIVAAEEDSVYFTAFNGNLASLSIQRAVPITVYADGAEHVTKLAGGTVAEALAACGIELGEHDYTEPSLHTVVSEDDPITVHRVEYQDTVTYESIPYETEYVYTSLFYRNKSRTMTVQQGREGTNEITHRLRIVDGEVESSQVVSVVMTEAPVNTIIKAYKAGAPVSDLSGPEVVNGVPSSYTAVYTGRATGYSASRGRGASGLGLGYGTVAVNPNLIPYGTKLYITSTDGRFVYGYAIATDTGTALMNGSCLVDLFYETYSEALMNGVQQVNVYVVG</sequence>
<feature type="transmembrane region" description="Helical" evidence="2">
    <location>
        <begin position="20"/>
        <end position="44"/>
    </location>
</feature>
<keyword evidence="2" id="KW-0812">Transmembrane</keyword>
<accession>A0A9D1V4J6</accession>
<dbReference type="Gene3D" id="2.20.230.10">
    <property type="entry name" value="Resuscitation-promoting factor rpfb"/>
    <property type="match status" value="1"/>
</dbReference>
<dbReference type="InterPro" id="IPR010611">
    <property type="entry name" value="3D_dom"/>
</dbReference>
<feature type="domain" description="G5" evidence="3">
    <location>
        <begin position="150"/>
        <end position="232"/>
    </location>
</feature>
<dbReference type="GO" id="GO:0004553">
    <property type="term" value="F:hydrolase activity, hydrolyzing O-glycosyl compounds"/>
    <property type="evidence" value="ECO:0007669"/>
    <property type="project" value="InterPro"/>
</dbReference>
<dbReference type="InterPro" id="IPR036908">
    <property type="entry name" value="RlpA-like_sf"/>
</dbReference>
<dbReference type="InterPro" id="IPR007137">
    <property type="entry name" value="DUF348"/>
</dbReference>
<dbReference type="SUPFAM" id="SSF50685">
    <property type="entry name" value="Barwin-like endoglucanases"/>
    <property type="match status" value="1"/>
</dbReference>
<dbReference type="CDD" id="cd14667">
    <property type="entry name" value="3D_containing_proteins"/>
    <property type="match status" value="1"/>
</dbReference>
<dbReference type="Pfam" id="PF03990">
    <property type="entry name" value="DUF348"/>
    <property type="match status" value="1"/>
</dbReference>
<evidence type="ECO:0000256" key="1">
    <source>
        <dbReference type="ARBA" id="ARBA00022729"/>
    </source>
</evidence>
<dbReference type="SMART" id="SM01208">
    <property type="entry name" value="G5"/>
    <property type="match status" value="1"/>
</dbReference>
<dbReference type="EMBL" id="DXFW01000021">
    <property type="protein sequence ID" value="HIX05930.1"/>
    <property type="molecule type" value="Genomic_DNA"/>
</dbReference>
<keyword evidence="1" id="KW-0732">Signal</keyword>
<dbReference type="PROSITE" id="PS51109">
    <property type="entry name" value="G5"/>
    <property type="match status" value="1"/>
</dbReference>
<dbReference type="Proteomes" id="UP000824193">
    <property type="component" value="Unassembled WGS sequence"/>
</dbReference>
<evidence type="ECO:0000313" key="4">
    <source>
        <dbReference type="EMBL" id="HIX05930.1"/>
    </source>
</evidence>
<dbReference type="Gene3D" id="2.40.40.10">
    <property type="entry name" value="RlpA-like domain"/>
    <property type="match status" value="1"/>
</dbReference>
<name>A0A9D1V4J6_9FIRM</name>
<dbReference type="InterPro" id="IPR051933">
    <property type="entry name" value="Resuscitation_pf_RpfB"/>
</dbReference>
<dbReference type="InterPro" id="IPR059180">
    <property type="entry name" value="3D_YorM"/>
</dbReference>
<dbReference type="PANTHER" id="PTHR39160:SF4">
    <property type="entry name" value="RESUSCITATION-PROMOTING FACTOR RPFB"/>
    <property type="match status" value="1"/>
</dbReference>
<protein>
    <submittedName>
        <fullName evidence="4">G5 domain-containing protein</fullName>
    </submittedName>
</protein>
<dbReference type="AlphaFoldDB" id="A0A9D1V4J6"/>
<evidence type="ECO:0000313" key="5">
    <source>
        <dbReference type="Proteomes" id="UP000824193"/>
    </source>
</evidence>
<evidence type="ECO:0000259" key="3">
    <source>
        <dbReference type="PROSITE" id="PS51109"/>
    </source>
</evidence>
<dbReference type="InterPro" id="IPR011098">
    <property type="entry name" value="G5_dom"/>
</dbReference>
<proteinExistence type="predicted"/>
<keyword evidence="2" id="KW-0472">Membrane</keyword>
<comment type="caution">
    <text evidence="4">The sequence shown here is derived from an EMBL/GenBank/DDBJ whole genome shotgun (WGS) entry which is preliminary data.</text>
</comment>
<gene>
    <name evidence="4" type="ORF">H9865_07505</name>
</gene>
<keyword evidence="2" id="KW-1133">Transmembrane helix</keyword>
<evidence type="ECO:0000256" key="2">
    <source>
        <dbReference type="SAM" id="Phobius"/>
    </source>
</evidence>
<organism evidence="4 5">
    <name type="scientific">Candidatus Allofournierella pullicola</name>
    <dbReference type="NCBI Taxonomy" id="2838596"/>
    <lineage>
        <taxon>Bacteria</taxon>
        <taxon>Bacillati</taxon>
        <taxon>Bacillota</taxon>
        <taxon>Clostridia</taxon>
        <taxon>Eubacteriales</taxon>
        <taxon>Oscillospiraceae</taxon>
        <taxon>Allofournierella</taxon>
    </lineage>
</organism>
<dbReference type="GO" id="GO:0009254">
    <property type="term" value="P:peptidoglycan turnover"/>
    <property type="evidence" value="ECO:0007669"/>
    <property type="project" value="InterPro"/>
</dbReference>
<reference evidence="4" key="1">
    <citation type="journal article" date="2021" name="PeerJ">
        <title>Extensive microbial diversity within the chicken gut microbiome revealed by metagenomics and culture.</title>
        <authorList>
            <person name="Gilroy R."/>
            <person name="Ravi A."/>
            <person name="Getino M."/>
            <person name="Pursley I."/>
            <person name="Horton D.L."/>
            <person name="Alikhan N.F."/>
            <person name="Baker D."/>
            <person name="Gharbi K."/>
            <person name="Hall N."/>
            <person name="Watson M."/>
            <person name="Adriaenssens E.M."/>
            <person name="Foster-Nyarko E."/>
            <person name="Jarju S."/>
            <person name="Secka A."/>
            <person name="Antonio M."/>
            <person name="Oren A."/>
            <person name="Chaudhuri R.R."/>
            <person name="La Ragione R."/>
            <person name="Hildebrand F."/>
            <person name="Pallen M.J."/>
        </authorList>
    </citation>
    <scope>NUCLEOTIDE SEQUENCE</scope>
    <source>
        <strain evidence="4">2239</strain>
    </source>
</reference>
<reference evidence="4" key="2">
    <citation type="submission" date="2021-04" db="EMBL/GenBank/DDBJ databases">
        <authorList>
            <person name="Gilroy R."/>
        </authorList>
    </citation>
    <scope>NUCLEOTIDE SEQUENCE</scope>
    <source>
        <strain evidence="4">2239</strain>
    </source>
</reference>
<dbReference type="Pfam" id="PF06725">
    <property type="entry name" value="3D"/>
    <property type="match status" value="1"/>
</dbReference>